<evidence type="ECO:0008006" key="3">
    <source>
        <dbReference type="Google" id="ProtNLM"/>
    </source>
</evidence>
<dbReference type="SUPFAM" id="SSF48371">
    <property type="entry name" value="ARM repeat"/>
    <property type="match status" value="1"/>
</dbReference>
<dbReference type="OrthoDB" id="435394at2"/>
<protein>
    <recommendedName>
        <fullName evidence="3">HEAT repeat-containing protein</fullName>
    </recommendedName>
</protein>
<dbReference type="STRING" id="46223.SAMN05421852_11968"/>
<name>A0A1I3TT35_9BACL</name>
<keyword evidence="2" id="KW-1185">Reference proteome</keyword>
<dbReference type="InterPro" id="IPR016024">
    <property type="entry name" value="ARM-type_fold"/>
</dbReference>
<evidence type="ECO:0000313" key="2">
    <source>
        <dbReference type="Proteomes" id="UP000199545"/>
    </source>
</evidence>
<accession>A0A1I3TT35</accession>
<dbReference type="RefSeq" id="WP_093231268.1">
    <property type="nucleotide sequence ID" value="NZ_FORR01000019.1"/>
</dbReference>
<dbReference type="Proteomes" id="UP000199545">
    <property type="component" value="Unassembled WGS sequence"/>
</dbReference>
<gene>
    <name evidence="1" type="ORF">SAMN05421852_11968</name>
</gene>
<dbReference type="EMBL" id="FORR01000019">
    <property type="protein sequence ID" value="SFJ73945.1"/>
    <property type="molecule type" value="Genomic_DNA"/>
</dbReference>
<reference evidence="1 2" key="1">
    <citation type="submission" date="2016-10" db="EMBL/GenBank/DDBJ databases">
        <authorList>
            <person name="de Groot N.N."/>
        </authorList>
    </citation>
    <scope>NUCLEOTIDE SEQUENCE [LARGE SCALE GENOMIC DNA]</scope>
    <source>
        <strain evidence="1 2">DSM 44778</strain>
    </source>
</reference>
<organism evidence="1 2">
    <name type="scientific">Thermoflavimicrobium dichotomicum</name>
    <dbReference type="NCBI Taxonomy" id="46223"/>
    <lineage>
        <taxon>Bacteria</taxon>
        <taxon>Bacillati</taxon>
        <taxon>Bacillota</taxon>
        <taxon>Bacilli</taxon>
        <taxon>Bacillales</taxon>
        <taxon>Thermoactinomycetaceae</taxon>
        <taxon>Thermoflavimicrobium</taxon>
    </lineage>
</organism>
<dbReference type="AlphaFoldDB" id="A0A1I3TT35"/>
<sequence length="892" mass="106774">MVRDGQMEWKRAGLERKRRKAWWKEAKPRVPLPDSIREYLDKNDPEFMDELLKYAFSFTYDPKSTQKSGAWIWTLYLDDRPLAQEGFKQLLTTWPYTKLLLFTPNRRWDGKLKKFRYSNQGYREKYTFLPFTKPLFRYLKGIYKLAEERRDATIWARFAYMWDQRFLYQPHMVISPNTKRYLQRRAWRTLRQLGEQGSPDYVHMATELLLCYEDNDMNWFNGSRIPYGTQKVICQILYRHSRYIKLEHGAIKFKHDKDIPRFLKERAEAFPELWDQHPEQLLRIIQEAKATPVVQFAIRALKQGNPAYLEKLSLSCLWDLLKRFHEEDIVAFAMENITKRMDMKEPDLDQLFGLLNHSNYHVRTRAIEFVKQNRHHWTFEQIAWLIQKMIQHPYTWYLDEWIKLIEQCWMEEFRQLASFEWIRPLGRCYWLSTGQEQLTCMVLDLLMETKSGCKWEDLLPFLGNCIPLHVRQKIYDLFMREKDLVDINGMVGLIYANVFYEDVHQQFIRNWFQEHKEWLEPRQSELIQALLKKVTSKQTSSNKNAFVIKELFGEVLWEKFCTLSLEELLPLLEVNDNIPECQNLVKQWFLKHRLHLIQSDPEWLHLLWSWMVNEQLPAENRTFIGKDLLSGMFWKETCQAIPLEKILKLLHSDLQSLRDFALKLLESKQVLAGQFPSPELLSLAHARDAAVRAWARDRLIQVMEKVDEDGLVYLTQTDWDDTRNWMFGYLKTLSDEKVTPKLIYGLLDSARTDIQQFAMEMAAIYEKRIDLTELMLRASESPDLNVQAYALDLADRVRWDEEILRRMEYFFRTVLFYVGKGRKLKQKALRLLLQLGESDSNMAQIVLSLLADVARTSGQKDFEEILRMMAKIKQRYPETKTVIQMKRIEEAR</sequence>
<proteinExistence type="predicted"/>
<evidence type="ECO:0000313" key="1">
    <source>
        <dbReference type="EMBL" id="SFJ73945.1"/>
    </source>
</evidence>